<organism evidence="7">
    <name type="scientific">Micromonas pusilla</name>
    <name type="common">Picoplanktonic green alga</name>
    <name type="synonym">Chromulina pusilla</name>
    <dbReference type="NCBI Taxonomy" id="38833"/>
    <lineage>
        <taxon>Eukaryota</taxon>
        <taxon>Viridiplantae</taxon>
        <taxon>Chlorophyta</taxon>
        <taxon>Mamiellophyceae</taxon>
        <taxon>Mamiellales</taxon>
        <taxon>Mamiellaceae</taxon>
        <taxon>Micromonas</taxon>
    </lineage>
</organism>
<proteinExistence type="predicted"/>
<feature type="region of interest" description="Disordered" evidence="5">
    <location>
        <begin position="185"/>
        <end position="209"/>
    </location>
</feature>
<feature type="compositionally biased region" description="Basic and acidic residues" evidence="5">
    <location>
        <begin position="44"/>
        <end position="61"/>
    </location>
</feature>
<feature type="region of interest" description="Disordered" evidence="5">
    <location>
        <begin position="1"/>
        <end position="30"/>
    </location>
</feature>
<reference evidence="7" key="1">
    <citation type="submission" date="2021-01" db="EMBL/GenBank/DDBJ databases">
        <authorList>
            <person name="Corre E."/>
            <person name="Pelletier E."/>
            <person name="Niang G."/>
            <person name="Scheremetjew M."/>
            <person name="Finn R."/>
            <person name="Kale V."/>
            <person name="Holt S."/>
            <person name="Cochrane G."/>
            <person name="Meng A."/>
            <person name="Brown T."/>
            <person name="Cohen L."/>
        </authorList>
    </citation>
    <scope>NUCLEOTIDE SEQUENCE</scope>
    <source>
        <strain evidence="7">CCMP494</strain>
    </source>
</reference>
<protein>
    <recommendedName>
        <fullName evidence="6">CGL160/ATPI domain-containing protein</fullName>
    </recommendedName>
</protein>
<accession>A0A7S0PR12</accession>
<evidence type="ECO:0000256" key="3">
    <source>
        <dbReference type="ARBA" id="ARBA00022989"/>
    </source>
</evidence>
<evidence type="ECO:0000256" key="5">
    <source>
        <dbReference type="SAM" id="MobiDB-lite"/>
    </source>
</evidence>
<sequence>MAGDGDADADAGGKKPVAPAPGGVPVWQRKNVRMWEVDIEAEFERQERREREANERQRKEAASGLGFGRLDDLNDMSVDLSAQLRAKKPDAAEKLTIPGLKSQGSPGADASPERKALPGDASSATSAIDLATTNKQVSKYDLDGWNYAPTRAEQKRWQREWEKGEQMRAAKNPVYAKSKFSTRQMKKLQPKDLKPTVGGRELTEAEKAERRRTADDAYVRVKENLLLTTAGLCGSGTVGAFAVGGVPLGASFAVGSAGALFYVKLLASKAEAGGGGQGGPPSILVPVILFMALNRWNFFFADDVGVTLSPIPMLLGFFTYKPASIFQAFRDILEEEQNGDGDNEYA</sequence>
<dbReference type="EMBL" id="HBEV01010761">
    <property type="protein sequence ID" value="CAD8590901.1"/>
    <property type="molecule type" value="Transcribed_RNA"/>
</dbReference>
<gene>
    <name evidence="7" type="ORF">MSP1404_LOCUS8305</name>
</gene>
<comment type="subcellular location">
    <subcellularLocation>
        <location evidence="1">Membrane</location>
        <topology evidence="1">Multi-pass membrane protein</topology>
    </subcellularLocation>
</comment>
<dbReference type="GO" id="GO:0016020">
    <property type="term" value="C:membrane"/>
    <property type="evidence" value="ECO:0007669"/>
    <property type="project" value="UniProtKB-SubCell"/>
</dbReference>
<dbReference type="InterPro" id="IPR056309">
    <property type="entry name" value="CGL160/ATPI_dom"/>
</dbReference>
<feature type="domain" description="CGL160/ATPI" evidence="6">
    <location>
        <begin position="214"/>
        <end position="329"/>
    </location>
</feature>
<keyword evidence="2" id="KW-0812">Transmembrane</keyword>
<evidence type="ECO:0000256" key="1">
    <source>
        <dbReference type="ARBA" id="ARBA00004141"/>
    </source>
</evidence>
<feature type="compositionally biased region" description="Low complexity" evidence="5">
    <location>
        <begin position="14"/>
        <end position="26"/>
    </location>
</feature>
<dbReference type="PANTHER" id="PTHR34118">
    <property type="entry name" value="NF-KAPPA-B INHIBITOR-LIKE PROTEIN-RELATED"/>
    <property type="match status" value="1"/>
</dbReference>
<evidence type="ECO:0000259" key="6">
    <source>
        <dbReference type="Pfam" id="PF24763"/>
    </source>
</evidence>
<evidence type="ECO:0000256" key="2">
    <source>
        <dbReference type="ARBA" id="ARBA00022692"/>
    </source>
</evidence>
<dbReference type="Pfam" id="PF24763">
    <property type="entry name" value="CGL160_C"/>
    <property type="match status" value="1"/>
</dbReference>
<evidence type="ECO:0000313" key="7">
    <source>
        <dbReference type="EMBL" id="CAD8590901.1"/>
    </source>
</evidence>
<feature type="region of interest" description="Disordered" evidence="5">
    <location>
        <begin position="84"/>
        <end position="124"/>
    </location>
</feature>
<evidence type="ECO:0000256" key="4">
    <source>
        <dbReference type="ARBA" id="ARBA00023136"/>
    </source>
</evidence>
<feature type="region of interest" description="Disordered" evidence="5">
    <location>
        <begin position="44"/>
        <end position="72"/>
    </location>
</feature>
<keyword evidence="4" id="KW-0472">Membrane</keyword>
<name>A0A7S0PR12_MICPS</name>
<dbReference type="PANTHER" id="PTHR34118:SF6">
    <property type="entry name" value="PROTEIN CONSERVED ONLY IN THE GREEN LINEAGE 160, CHLOROPLASTIC"/>
    <property type="match status" value="1"/>
</dbReference>
<dbReference type="AlphaFoldDB" id="A0A7S0PR12"/>
<keyword evidence="3" id="KW-1133">Transmembrane helix</keyword>